<dbReference type="InterPro" id="IPR015943">
    <property type="entry name" value="WD40/YVTN_repeat-like_dom_sf"/>
</dbReference>
<name>A0A4Q2DAI6_9AGAR</name>
<evidence type="ECO:0000256" key="2">
    <source>
        <dbReference type="ARBA" id="ARBA00023163"/>
    </source>
</evidence>
<comment type="caution">
    <text evidence="5">The sequence shown here is derived from an EMBL/GenBank/DDBJ whole genome shotgun (WGS) entry which is preliminary data.</text>
</comment>
<dbReference type="GO" id="GO:0000127">
    <property type="term" value="C:transcription factor TFIIIC complex"/>
    <property type="evidence" value="ECO:0007669"/>
    <property type="project" value="TreeGrafter"/>
</dbReference>
<keyword evidence="3" id="KW-0539">Nucleus</keyword>
<dbReference type="SUPFAM" id="SSF50978">
    <property type="entry name" value="WD40 repeat-like"/>
    <property type="match status" value="1"/>
</dbReference>
<dbReference type="Gene3D" id="2.130.10.10">
    <property type="entry name" value="YVTN repeat-like/Quinoprotein amine dehydrogenase"/>
    <property type="match status" value="1"/>
</dbReference>
<sequence length="505" mass="54951">MSRQLRPRKSRPSYAALAGLDGDNAVAGPSNQVFDESGDSGSDFAPEKGEKRGIGDDEDAIGEEVAEDEFVPEESVSSKPSKRAPRGASKGKGKAKKATTSAILAPAASLPRTSRRQMHMLPTPSVHHRHRATPLFSRAGFVERLISPPSLFGPINVTATNAFTHNTQITDRVNKAWGYNVGPGPLWQLTEDRRWFKEAITTGKDVDCERNRRPRVYPDVPVKNGWKVINKSEAAVYLPTANETMEDGTFKPPPPISCYFGPINSQTKRDMNMLDSLAMSEYLPESQACVFNAVKLPNPLLRIELDETSCWSFDWANSERVAIGTTNGIIAVYDFGRAIRSIVNPDTDTIINLRPSHYLAIHQSAIRALAWIQAPPYSASGEPSLDDDPTVIASGGYDGVECLLDIREGRGAIMNRTRDVINALTFSPFAAGPITMDHENTVKAYAASPSMLGRGHTLLEPLGPVWCVHASEYHPQLAVAAADGTCSTSNMLRSPRRGGSVVSQV</sequence>
<protein>
    <submittedName>
        <fullName evidence="5">Uncharacterized protein</fullName>
    </submittedName>
</protein>
<dbReference type="InterPro" id="IPR036322">
    <property type="entry name" value="WD40_repeat_dom_sf"/>
</dbReference>
<reference evidence="5 6" key="1">
    <citation type="submission" date="2019-01" db="EMBL/GenBank/DDBJ databases">
        <title>Draft genome sequence of Psathyrella aberdarensis IHI B618.</title>
        <authorList>
            <person name="Buettner E."/>
            <person name="Kellner H."/>
        </authorList>
    </citation>
    <scope>NUCLEOTIDE SEQUENCE [LARGE SCALE GENOMIC DNA]</scope>
    <source>
        <strain evidence="5 6">IHI B618</strain>
    </source>
</reference>
<dbReference type="PANTHER" id="PTHR15052">
    <property type="entry name" value="RNA POLYMERASE III TRANSCRIPTION INITIATION FACTOR COMPLEX SUBUNIT"/>
    <property type="match status" value="1"/>
</dbReference>
<organism evidence="5 6">
    <name type="scientific">Candolleomyces aberdarensis</name>
    <dbReference type="NCBI Taxonomy" id="2316362"/>
    <lineage>
        <taxon>Eukaryota</taxon>
        <taxon>Fungi</taxon>
        <taxon>Dikarya</taxon>
        <taxon>Basidiomycota</taxon>
        <taxon>Agaricomycotina</taxon>
        <taxon>Agaricomycetes</taxon>
        <taxon>Agaricomycetidae</taxon>
        <taxon>Agaricales</taxon>
        <taxon>Agaricineae</taxon>
        <taxon>Psathyrellaceae</taxon>
        <taxon>Candolleomyces</taxon>
    </lineage>
</organism>
<evidence type="ECO:0000313" key="5">
    <source>
        <dbReference type="EMBL" id="RXW16627.1"/>
    </source>
</evidence>
<accession>A0A4Q2DAI6</accession>
<dbReference type="OrthoDB" id="4703at2759"/>
<dbReference type="AlphaFoldDB" id="A0A4Q2DAI6"/>
<keyword evidence="6" id="KW-1185">Reference proteome</keyword>
<gene>
    <name evidence="5" type="ORF">EST38_g9226</name>
</gene>
<dbReference type="InterPro" id="IPR052416">
    <property type="entry name" value="GTF3C_component"/>
</dbReference>
<feature type="region of interest" description="Disordered" evidence="4">
    <location>
        <begin position="1"/>
        <end position="107"/>
    </location>
</feature>
<evidence type="ECO:0000256" key="4">
    <source>
        <dbReference type="SAM" id="MobiDB-lite"/>
    </source>
</evidence>
<feature type="compositionally biased region" description="Basic and acidic residues" evidence="4">
    <location>
        <begin position="45"/>
        <end position="55"/>
    </location>
</feature>
<keyword evidence="2" id="KW-0804">Transcription</keyword>
<dbReference type="InterPro" id="IPR001680">
    <property type="entry name" value="WD40_rpt"/>
</dbReference>
<dbReference type="GO" id="GO:0006383">
    <property type="term" value="P:transcription by RNA polymerase III"/>
    <property type="evidence" value="ECO:0007669"/>
    <property type="project" value="TreeGrafter"/>
</dbReference>
<proteinExistence type="predicted"/>
<feature type="compositionally biased region" description="Basic residues" evidence="4">
    <location>
        <begin position="1"/>
        <end position="11"/>
    </location>
</feature>
<dbReference type="SMART" id="SM00320">
    <property type="entry name" value="WD40"/>
    <property type="match status" value="3"/>
</dbReference>
<dbReference type="Proteomes" id="UP000290288">
    <property type="component" value="Unassembled WGS sequence"/>
</dbReference>
<feature type="compositionally biased region" description="Basic residues" evidence="4">
    <location>
        <begin position="80"/>
        <end position="97"/>
    </location>
</feature>
<dbReference type="GO" id="GO:0005634">
    <property type="term" value="C:nucleus"/>
    <property type="evidence" value="ECO:0007669"/>
    <property type="project" value="UniProtKB-SubCell"/>
</dbReference>
<evidence type="ECO:0000313" key="6">
    <source>
        <dbReference type="Proteomes" id="UP000290288"/>
    </source>
</evidence>
<dbReference type="PANTHER" id="PTHR15052:SF2">
    <property type="entry name" value="GENERAL TRANSCRIPTION FACTOR 3C POLYPEPTIDE 2"/>
    <property type="match status" value="1"/>
</dbReference>
<comment type="subcellular location">
    <subcellularLocation>
        <location evidence="1">Nucleus</location>
    </subcellularLocation>
</comment>
<feature type="compositionally biased region" description="Acidic residues" evidence="4">
    <location>
        <begin position="56"/>
        <end position="72"/>
    </location>
</feature>
<dbReference type="STRING" id="2316362.A0A4Q2DAI6"/>
<evidence type="ECO:0000256" key="1">
    <source>
        <dbReference type="ARBA" id="ARBA00004123"/>
    </source>
</evidence>
<evidence type="ECO:0000256" key="3">
    <source>
        <dbReference type="ARBA" id="ARBA00023242"/>
    </source>
</evidence>
<dbReference type="EMBL" id="SDEE01000418">
    <property type="protein sequence ID" value="RXW16627.1"/>
    <property type="molecule type" value="Genomic_DNA"/>
</dbReference>